<protein>
    <submittedName>
        <fullName evidence="2">Uncharacterized protein</fullName>
    </submittedName>
</protein>
<keyword evidence="1" id="KW-0472">Membrane</keyword>
<evidence type="ECO:0000313" key="2">
    <source>
        <dbReference type="EMBL" id="MBB6085487.1"/>
    </source>
</evidence>
<organism evidence="2 3">
    <name type="scientific">Castellaniella defragrans</name>
    <name type="common">Alcaligenes defragrans</name>
    <dbReference type="NCBI Taxonomy" id="75697"/>
    <lineage>
        <taxon>Bacteria</taxon>
        <taxon>Pseudomonadati</taxon>
        <taxon>Pseudomonadota</taxon>
        <taxon>Betaproteobacteria</taxon>
        <taxon>Burkholderiales</taxon>
        <taxon>Alcaligenaceae</taxon>
        <taxon>Castellaniella</taxon>
    </lineage>
</organism>
<feature type="transmembrane region" description="Helical" evidence="1">
    <location>
        <begin position="73"/>
        <end position="99"/>
    </location>
</feature>
<gene>
    <name evidence="2" type="ORF">HNR28_003548</name>
</gene>
<feature type="transmembrane region" description="Helical" evidence="1">
    <location>
        <begin position="43"/>
        <end position="61"/>
    </location>
</feature>
<accession>A0A7W9TTX7</accession>
<dbReference type="Proteomes" id="UP000541136">
    <property type="component" value="Unassembled WGS sequence"/>
</dbReference>
<dbReference type="AlphaFoldDB" id="A0A7W9TTX7"/>
<keyword evidence="1" id="KW-0812">Transmembrane</keyword>
<evidence type="ECO:0000256" key="1">
    <source>
        <dbReference type="SAM" id="Phobius"/>
    </source>
</evidence>
<name>A0A7W9TTX7_CASDE</name>
<proteinExistence type="predicted"/>
<feature type="transmembrane region" description="Helical" evidence="1">
    <location>
        <begin position="15"/>
        <end position="36"/>
    </location>
</feature>
<comment type="caution">
    <text evidence="2">The sequence shown here is derived from an EMBL/GenBank/DDBJ whole genome shotgun (WGS) entry which is preliminary data.</text>
</comment>
<reference evidence="2 3" key="1">
    <citation type="submission" date="2020-08" db="EMBL/GenBank/DDBJ databases">
        <title>Genomic Encyclopedia of Type Strains, Phase IV (KMG-IV): sequencing the most valuable type-strain genomes for metagenomic binning, comparative biology and taxonomic classification.</title>
        <authorList>
            <person name="Goeker M."/>
        </authorList>
    </citation>
    <scope>NUCLEOTIDE SEQUENCE [LARGE SCALE GENOMIC DNA]</scope>
    <source>
        <strain evidence="2 3">DSM 12141</strain>
    </source>
</reference>
<sequence>MPGLQDDAAAKAGGLLRVLLVWVGALSTGAGSRVLLMIQRFNIVILFLLGALTLVPSGAQAQMMGGSSMGTMMWLMAAFWLLIMLGLVFGIAALVKYLFKK</sequence>
<keyword evidence="1" id="KW-1133">Transmembrane helix</keyword>
<evidence type="ECO:0000313" key="3">
    <source>
        <dbReference type="Proteomes" id="UP000541136"/>
    </source>
</evidence>
<dbReference type="EMBL" id="JACHIB010000028">
    <property type="protein sequence ID" value="MBB6085487.1"/>
    <property type="molecule type" value="Genomic_DNA"/>
</dbReference>